<reference evidence="2 3" key="1">
    <citation type="submission" date="2017-03" db="EMBL/GenBank/DDBJ databases">
        <title>Draft Genome sequence of Marispirochaeta sp. strain JC444.</title>
        <authorList>
            <person name="Shivani Y."/>
            <person name="Subhash Y."/>
            <person name="Sasikala C."/>
            <person name="Ramana C."/>
        </authorList>
    </citation>
    <scope>NUCLEOTIDE SEQUENCE [LARGE SCALE GENOMIC DNA]</scope>
    <source>
        <strain evidence="2 3">JC444</strain>
    </source>
</reference>
<dbReference type="SMART" id="SM00530">
    <property type="entry name" value="HTH_XRE"/>
    <property type="match status" value="1"/>
</dbReference>
<dbReference type="Pfam" id="PF07022">
    <property type="entry name" value="Phage_CI_repr"/>
    <property type="match status" value="1"/>
</dbReference>
<dbReference type="AlphaFoldDB" id="A0A1Y1S2V6"/>
<dbReference type="STRING" id="1963862.B4O97_03635"/>
<dbReference type="GO" id="GO:0003677">
    <property type="term" value="F:DNA binding"/>
    <property type="evidence" value="ECO:0007669"/>
    <property type="project" value="InterPro"/>
</dbReference>
<comment type="caution">
    <text evidence="2">The sequence shown here is derived from an EMBL/GenBank/DDBJ whole genome shotgun (WGS) entry which is preliminary data.</text>
</comment>
<proteinExistence type="predicted"/>
<dbReference type="Gene3D" id="1.10.260.40">
    <property type="entry name" value="lambda repressor-like DNA-binding domains"/>
    <property type="match status" value="1"/>
</dbReference>
<organism evidence="2 3">
    <name type="scientific">Marispirochaeta aestuarii</name>
    <dbReference type="NCBI Taxonomy" id="1963862"/>
    <lineage>
        <taxon>Bacteria</taxon>
        <taxon>Pseudomonadati</taxon>
        <taxon>Spirochaetota</taxon>
        <taxon>Spirochaetia</taxon>
        <taxon>Spirochaetales</taxon>
        <taxon>Spirochaetaceae</taxon>
        <taxon>Marispirochaeta</taxon>
    </lineage>
</organism>
<dbReference type="SUPFAM" id="SSF47413">
    <property type="entry name" value="lambda repressor-like DNA-binding domains"/>
    <property type="match status" value="1"/>
</dbReference>
<protein>
    <recommendedName>
        <fullName evidence="1">HTH cro/C1-type domain-containing protein</fullName>
    </recommendedName>
</protein>
<dbReference type="InterPro" id="IPR010744">
    <property type="entry name" value="Phage_CI_N"/>
</dbReference>
<feature type="domain" description="HTH cro/C1-type" evidence="1">
    <location>
        <begin position="7"/>
        <end position="61"/>
    </location>
</feature>
<dbReference type="InterPro" id="IPR001387">
    <property type="entry name" value="Cro/C1-type_HTH"/>
</dbReference>
<evidence type="ECO:0000259" key="1">
    <source>
        <dbReference type="PROSITE" id="PS50943"/>
    </source>
</evidence>
<evidence type="ECO:0000313" key="2">
    <source>
        <dbReference type="EMBL" id="ORC37405.1"/>
    </source>
</evidence>
<dbReference type="EMBL" id="MWQY01000003">
    <property type="protein sequence ID" value="ORC37405.1"/>
    <property type="molecule type" value="Genomic_DNA"/>
</dbReference>
<accession>A0A1Y1S2V6</accession>
<dbReference type="Proteomes" id="UP000192343">
    <property type="component" value="Unassembled WGS sequence"/>
</dbReference>
<keyword evidence="3" id="KW-1185">Reference proteome</keyword>
<dbReference type="GO" id="GO:0045892">
    <property type="term" value="P:negative regulation of DNA-templated transcription"/>
    <property type="evidence" value="ECO:0007669"/>
    <property type="project" value="InterPro"/>
</dbReference>
<evidence type="ECO:0000313" key="3">
    <source>
        <dbReference type="Proteomes" id="UP000192343"/>
    </source>
</evidence>
<dbReference type="PROSITE" id="PS50943">
    <property type="entry name" value="HTH_CROC1"/>
    <property type="match status" value="1"/>
</dbReference>
<gene>
    <name evidence="2" type="ORF">B4O97_03635</name>
</gene>
<name>A0A1Y1S2V6_9SPIO</name>
<dbReference type="InterPro" id="IPR010982">
    <property type="entry name" value="Lambda_DNA-bd_dom_sf"/>
</dbReference>
<dbReference type="CDD" id="cd00093">
    <property type="entry name" value="HTH_XRE"/>
    <property type="match status" value="1"/>
</dbReference>
<dbReference type="OrthoDB" id="362193at2"/>
<sequence length="112" mass="12598">MDFLDRVKIEVRKQKITQEWLAEKAGISYSTFKGWKSKGRVPNVYQAVDIAKILGTSVEYLVTGSSGGKSDQRIKIERFIDLLSDSEIERAQIILEASFPNKKVGWSEGSAM</sequence>